<feature type="domain" description="G-protein coupled receptors family 1 profile" evidence="10">
    <location>
        <begin position="48"/>
        <end position="303"/>
    </location>
</feature>
<keyword evidence="6 9" id="KW-0472">Membrane</keyword>
<comment type="caution">
    <text evidence="11">The sequence shown here is derived from an EMBL/GenBank/DDBJ whole genome shotgun (WGS) entry which is preliminary data.</text>
</comment>
<feature type="transmembrane region" description="Helical" evidence="9">
    <location>
        <begin position="66"/>
        <end position="88"/>
    </location>
</feature>
<evidence type="ECO:0000256" key="1">
    <source>
        <dbReference type="ARBA" id="ARBA00004651"/>
    </source>
</evidence>
<evidence type="ECO:0000256" key="9">
    <source>
        <dbReference type="SAM" id="Phobius"/>
    </source>
</evidence>
<feature type="transmembrane region" description="Helical" evidence="9">
    <location>
        <begin position="39"/>
        <end position="59"/>
    </location>
</feature>
<dbReference type="SUPFAM" id="SSF81321">
    <property type="entry name" value="Family A G protein-coupled receptor-like"/>
    <property type="match status" value="1"/>
</dbReference>
<feature type="transmembrane region" description="Helical" evidence="9">
    <location>
        <begin position="186"/>
        <end position="209"/>
    </location>
</feature>
<evidence type="ECO:0000259" key="10">
    <source>
        <dbReference type="PROSITE" id="PS50262"/>
    </source>
</evidence>
<dbReference type="EMBL" id="MTYJ01000016">
    <property type="protein sequence ID" value="OQV22667.1"/>
    <property type="molecule type" value="Genomic_DNA"/>
</dbReference>
<name>A0A1W0X523_HYPEX</name>
<keyword evidence="3 9" id="KW-0812">Transmembrane</keyword>
<dbReference type="Gene3D" id="1.20.1070.10">
    <property type="entry name" value="Rhodopsin 7-helix transmembrane proteins"/>
    <property type="match status" value="1"/>
</dbReference>
<keyword evidence="4 9" id="KW-1133">Transmembrane helix</keyword>
<evidence type="ECO:0000256" key="6">
    <source>
        <dbReference type="ARBA" id="ARBA00023136"/>
    </source>
</evidence>
<accession>A0A1W0X523</accession>
<feature type="transmembrane region" description="Helical" evidence="9">
    <location>
        <begin position="251"/>
        <end position="270"/>
    </location>
</feature>
<reference evidence="12" key="1">
    <citation type="submission" date="2017-01" db="EMBL/GenBank/DDBJ databases">
        <title>Comparative genomics of anhydrobiosis in the tardigrade Hypsibius dujardini.</title>
        <authorList>
            <person name="Yoshida Y."/>
            <person name="Koutsovoulos G."/>
            <person name="Laetsch D."/>
            <person name="Stevens L."/>
            <person name="Kumar S."/>
            <person name="Horikawa D."/>
            <person name="Ishino K."/>
            <person name="Komine S."/>
            <person name="Tomita M."/>
            <person name="Blaxter M."/>
            <person name="Arakawa K."/>
        </authorList>
    </citation>
    <scope>NUCLEOTIDE SEQUENCE [LARGE SCALE GENOMIC DNA]</scope>
    <source>
        <strain evidence="12">Z151</strain>
    </source>
</reference>
<sequence>MSAENISTLRFNSSISMTLYNNCTILQGRQSFTLNGTPLILSGAICLLQAFNLVVFSRWPNKQPFLMYHVSLAACAVSFAIFGSPAPIARLLPWSRVSEVVAIISAYTSIVIGRIGQLNILAISLDRLLSVEFPIPYRDHITRTKVSVVLGVNVLVALLLVVPAAAVPANIVVSCNRPILAVNKPYYYVMVVITAVMICSQCRILVIAVETKLRLLQPRLSRVQPAQPPEDHRRATRRTTVVVVRIVRENLLAASIVVIVAIVAAAGRILDGFGMISKSSSAIWLQFSNMMETIQYLATPFVYLAFYRPFRVAARTLLPSGMNARQHPVVGRRATFPAVAAEAGLADAH</sequence>
<dbReference type="Proteomes" id="UP000192578">
    <property type="component" value="Unassembled WGS sequence"/>
</dbReference>
<dbReference type="PANTHER" id="PTHR24249">
    <property type="entry name" value="HISTAMINE RECEPTOR-RELATED G-PROTEIN COUPLED RECEPTOR"/>
    <property type="match status" value="1"/>
</dbReference>
<evidence type="ECO:0000256" key="7">
    <source>
        <dbReference type="ARBA" id="ARBA00023170"/>
    </source>
</evidence>
<evidence type="ECO:0000256" key="3">
    <source>
        <dbReference type="ARBA" id="ARBA00022692"/>
    </source>
</evidence>
<dbReference type="AlphaFoldDB" id="A0A1W0X523"/>
<dbReference type="PANTHER" id="PTHR24249:SF372">
    <property type="entry name" value="G-PROTEIN COUPLED RECEPTORS FAMILY 1 PROFILE DOMAIN-CONTAINING PROTEIN"/>
    <property type="match status" value="1"/>
</dbReference>
<dbReference type="InterPro" id="IPR017452">
    <property type="entry name" value="GPCR_Rhodpsn_7TM"/>
</dbReference>
<feature type="transmembrane region" description="Helical" evidence="9">
    <location>
        <begin position="100"/>
        <end position="125"/>
    </location>
</feature>
<dbReference type="GO" id="GO:0005886">
    <property type="term" value="C:plasma membrane"/>
    <property type="evidence" value="ECO:0007669"/>
    <property type="project" value="UniProtKB-SubCell"/>
</dbReference>
<feature type="transmembrane region" description="Helical" evidence="9">
    <location>
        <begin position="146"/>
        <end position="166"/>
    </location>
</feature>
<protein>
    <recommendedName>
        <fullName evidence="10">G-protein coupled receptors family 1 profile domain-containing protein</fullName>
    </recommendedName>
</protein>
<keyword evidence="12" id="KW-1185">Reference proteome</keyword>
<evidence type="ECO:0000256" key="5">
    <source>
        <dbReference type="ARBA" id="ARBA00023040"/>
    </source>
</evidence>
<evidence type="ECO:0000256" key="2">
    <source>
        <dbReference type="ARBA" id="ARBA00022475"/>
    </source>
</evidence>
<proteinExistence type="predicted"/>
<evidence type="ECO:0000313" key="12">
    <source>
        <dbReference type="Proteomes" id="UP000192578"/>
    </source>
</evidence>
<comment type="subcellular location">
    <subcellularLocation>
        <location evidence="1">Cell membrane</location>
        <topology evidence="1">Multi-pass membrane protein</topology>
    </subcellularLocation>
</comment>
<keyword evidence="5" id="KW-0297">G-protein coupled receptor</keyword>
<feature type="transmembrane region" description="Helical" evidence="9">
    <location>
        <begin position="282"/>
        <end position="306"/>
    </location>
</feature>
<organism evidence="11 12">
    <name type="scientific">Hypsibius exemplaris</name>
    <name type="common">Freshwater tardigrade</name>
    <dbReference type="NCBI Taxonomy" id="2072580"/>
    <lineage>
        <taxon>Eukaryota</taxon>
        <taxon>Metazoa</taxon>
        <taxon>Ecdysozoa</taxon>
        <taxon>Tardigrada</taxon>
        <taxon>Eutardigrada</taxon>
        <taxon>Parachela</taxon>
        <taxon>Hypsibioidea</taxon>
        <taxon>Hypsibiidae</taxon>
        <taxon>Hypsibius</taxon>
    </lineage>
</organism>
<keyword evidence="2" id="KW-1003">Cell membrane</keyword>
<evidence type="ECO:0000256" key="4">
    <source>
        <dbReference type="ARBA" id="ARBA00022989"/>
    </source>
</evidence>
<evidence type="ECO:0000313" key="11">
    <source>
        <dbReference type="EMBL" id="OQV22667.1"/>
    </source>
</evidence>
<dbReference type="PROSITE" id="PS50262">
    <property type="entry name" value="G_PROTEIN_RECEP_F1_2"/>
    <property type="match status" value="1"/>
</dbReference>
<keyword evidence="7" id="KW-0675">Receptor</keyword>
<gene>
    <name evidence="11" type="ORF">BV898_03492</name>
</gene>
<keyword evidence="8" id="KW-0807">Transducer</keyword>
<dbReference type="GO" id="GO:0004930">
    <property type="term" value="F:G protein-coupled receptor activity"/>
    <property type="evidence" value="ECO:0007669"/>
    <property type="project" value="UniProtKB-KW"/>
</dbReference>
<evidence type="ECO:0000256" key="8">
    <source>
        <dbReference type="ARBA" id="ARBA00023224"/>
    </source>
</evidence>
<dbReference type="InterPro" id="IPR050569">
    <property type="entry name" value="TAAR"/>
</dbReference>